<protein>
    <submittedName>
        <fullName evidence="1">Uncharacterized protein</fullName>
    </submittedName>
</protein>
<accession>A0AAD1X9R2</accession>
<name>A0AAD1X9R2_EUPCR</name>
<evidence type="ECO:0000313" key="1">
    <source>
        <dbReference type="EMBL" id="CAI2362595.1"/>
    </source>
</evidence>
<keyword evidence="2" id="KW-1185">Reference proteome</keyword>
<dbReference type="Proteomes" id="UP001295684">
    <property type="component" value="Unassembled WGS sequence"/>
</dbReference>
<sequence>MSLMKNTFRDNLFDKVTHSQAHYHHDVIANNWLRKLEDDISENAESPWKKRII</sequence>
<evidence type="ECO:0000313" key="2">
    <source>
        <dbReference type="Proteomes" id="UP001295684"/>
    </source>
</evidence>
<gene>
    <name evidence="1" type="ORF">ECRASSUSDP1_LOCUS3919</name>
</gene>
<dbReference type="EMBL" id="CAMPGE010003748">
    <property type="protein sequence ID" value="CAI2362595.1"/>
    <property type="molecule type" value="Genomic_DNA"/>
</dbReference>
<organism evidence="1 2">
    <name type="scientific">Euplotes crassus</name>
    <dbReference type="NCBI Taxonomy" id="5936"/>
    <lineage>
        <taxon>Eukaryota</taxon>
        <taxon>Sar</taxon>
        <taxon>Alveolata</taxon>
        <taxon>Ciliophora</taxon>
        <taxon>Intramacronucleata</taxon>
        <taxon>Spirotrichea</taxon>
        <taxon>Hypotrichia</taxon>
        <taxon>Euplotida</taxon>
        <taxon>Euplotidae</taxon>
        <taxon>Moneuplotes</taxon>
    </lineage>
</organism>
<reference evidence="1" key="1">
    <citation type="submission" date="2023-07" db="EMBL/GenBank/DDBJ databases">
        <authorList>
            <consortium name="AG Swart"/>
            <person name="Singh M."/>
            <person name="Singh A."/>
            <person name="Seah K."/>
            <person name="Emmerich C."/>
        </authorList>
    </citation>
    <scope>NUCLEOTIDE SEQUENCE</scope>
    <source>
        <strain evidence="1">DP1</strain>
    </source>
</reference>
<dbReference type="AlphaFoldDB" id="A0AAD1X9R2"/>
<comment type="caution">
    <text evidence="1">The sequence shown here is derived from an EMBL/GenBank/DDBJ whole genome shotgun (WGS) entry which is preliminary data.</text>
</comment>
<proteinExistence type="predicted"/>